<reference evidence="1" key="1">
    <citation type="journal article" date="2020" name="Stud. Mycol.">
        <title>101 Dothideomycetes genomes: a test case for predicting lifestyles and emergence of pathogens.</title>
        <authorList>
            <person name="Haridas S."/>
            <person name="Albert R."/>
            <person name="Binder M."/>
            <person name="Bloem J."/>
            <person name="Labutti K."/>
            <person name="Salamov A."/>
            <person name="Andreopoulos B."/>
            <person name="Baker S."/>
            <person name="Barry K."/>
            <person name="Bills G."/>
            <person name="Bluhm B."/>
            <person name="Cannon C."/>
            <person name="Castanera R."/>
            <person name="Culley D."/>
            <person name="Daum C."/>
            <person name="Ezra D."/>
            <person name="Gonzalez J."/>
            <person name="Henrissat B."/>
            <person name="Kuo A."/>
            <person name="Liang C."/>
            <person name="Lipzen A."/>
            <person name="Lutzoni F."/>
            <person name="Magnuson J."/>
            <person name="Mondo S."/>
            <person name="Nolan M."/>
            <person name="Ohm R."/>
            <person name="Pangilinan J."/>
            <person name="Park H.-J."/>
            <person name="Ramirez L."/>
            <person name="Alfaro M."/>
            <person name="Sun H."/>
            <person name="Tritt A."/>
            <person name="Yoshinaga Y."/>
            <person name="Zwiers L.-H."/>
            <person name="Turgeon B."/>
            <person name="Goodwin S."/>
            <person name="Spatafora J."/>
            <person name="Crous P."/>
            <person name="Grigoriev I."/>
        </authorList>
    </citation>
    <scope>NUCLEOTIDE SEQUENCE</scope>
    <source>
        <strain evidence="1">CBS 207.26</strain>
    </source>
</reference>
<organism evidence="1 2">
    <name type="scientific">Zopfia rhizophila CBS 207.26</name>
    <dbReference type="NCBI Taxonomy" id="1314779"/>
    <lineage>
        <taxon>Eukaryota</taxon>
        <taxon>Fungi</taxon>
        <taxon>Dikarya</taxon>
        <taxon>Ascomycota</taxon>
        <taxon>Pezizomycotina</taxon>
        <taxon>Dothideomycetes</taxon>
        <taxon>Dothideomycetes incertae sedis</taxon>
        <taxon>Zopfiaceae</taxon>
        <taxon>Zopfia</taxon>
    </lineage>
</organism>
<evidence type="ECO:0000313" key="2">
    <source>
        <dbReference type="Proteomes" id="UP000800200"/>
    </source>
</evidence>
<accession>A0A6A6DJN8</accession>
<dbReference type="EMBL" id="ML994674">
    <property type="protein sequence ID" value="KAF2178668.1"/>
    <property type="molecule type" value="Genomic_DNA"/>
</dbReference>
<gene>
    <name evidence="1" type="ORF">K469DRAFT_695455</name>
</gene>
<proteinExistence type="predicted"/>
<keyword evidence="2" id="KW-1185">Reference proteome</keyword>
<name>A0A6A6DJN8_9PEZI</name>
<dbReference type="Proteomes" id="UP000800200">
    <property type="component" value="Unassembled WGS sequence"/>
</dbReference>
<evidence type="ECO:0000313" key="1">
    <source>
        <dbReference type="EMBL" id="KAF2178668.1"/>
    </source>
</evidence>
<dbReference type="AlphaFoldDB" id="A0A6A6DJN8"/>
<dbReference type="InterPro" id="IPR046341">
    <property type="entry name" value="SET_dom_sf"/>
</dbReference>
<sequence>MFRRECIPGKCRSGKCSLKTCAQVFDRRPSPLTRIKSSNIPGAGRGLFAGEDTEKEAYADASIDGSHKDRGITYDLIYQTFEQQPDMASWISHSKDIKSL</sequence>
<protein>
    <submittedName>
        <fullName evidence="1">Uncharacterized protein</fullName>
    </submittedName>
</protein>
<dbReference type="SUPFAM" id="SSF82199">
    <property type="entry name" value="SET domain"/>
    <property type="match status" value="1"/>
</dbReference>